<gene>
    <name evidence="1" type="ORF">L486_08473</name>
</gene>
<keyword evidence="2" id="KW-1185">Reference proteome</keyword>
<evidence type="ECO:0000313" key="1">
    <source>
        <dbReference type="EMBL" id="OCF54033.1"/>
    </source>
</evidence>
<evidence type="ECO:0000313" key="2">
    <source>
        <dbReference type="Proteomes" id="UP000092583"/>
    </source>
</evidence>
<sequence length="235" mass="26407">MYPFSTHHSTLATPPINLDDLDQYPQLLELPKQTRARTIHLQNHTNELKINQTTAANTFANMHQPFSASYKLDVMLFNKVEKFFIEDMEGARALAKALEDHQLSNHLSGVIKPTIDIFKNVKTISLGSKLLERLVTSCSTGTTNVRKIMETIGHAVQPTHVCLAKPLMDPTTQDGLWDIYLFEKLSPLMSSGRLISFTAHGFWCYNDGCFPSSLDHFDIVFSDCPSSTHSGNCDY</sequence>
<dbReference type="OrthoDB" id="2566449at2759"/>
<proteinExistence type="predicted"/>
<reference evidence="1 2" key="1">
    <citation type="submission" date="2013-07" db="EMBL/GenBank/DDBJ databases">
        <title>The Genome Sequence of Kwoniella mangroviensis CBS10435.</title>
        <authorList>
            <consortium name="The Broad Institute Genome Sequencing Platform"/>
            <person name="Cuomo C."/>
            <person name="Litvintseva A."/>
            <person name="Chen Y."/>
            <person name="Heitman J."/>
            <person name="Sun S."/>
            <person name="Springer D."/>
            <person name="Dromer F."/>
            <person name="Young S.K."/>
            <person name="Zeng Q."/>
            <person name="Gargeya S."/>
            <person name="Fitzgerald M."/>
            <person name="Abouelleil A."/>
            <person name="Alvarado L."/>
            <person name="Berlin A.M."/>
            <person name="Chapman S.B."/>
            <person name="Dewar J."/>
            <person name="Goldberg J."/>
            <person name="Griggs A."/>
            <person name="Gujja S."/>
            <person name="Hansen M."/>
            <person name="Howarth C."/>
            <person name="Imamovic A."/>
            <person name="Larimer J."/>
            <person name="McCowan C."/>
            <person name="Murphy C."/>
            <person name="Pearson M."/>
            <person name="Priest M."/>
            <person name="Roberts A."/>
            <person name="Saif S."/>
            <person name="Shea T."/>
            <person name="Sykes S."/>
            <person name="Wortman J."/>
            <person name="Nusbaum C."/>
            <person name="Birren B."/>
        </authorList>
    </citation>
    <scope>NUCLEOTIDE SEQUENCE [LARGE SCALE GENOMIC DNA]</scope>
    <source>
        <strain evidence="1 2">CBS 10435</strain>
    </source>
</reference>
<organism evidence="1 2">
    <name type="scientific">Kwoniella mangroviensis CBS 10435</name>
    <dbReference type="NCBI Taxonomy" id="1331196"/>
    <lineage>
        <taxon>Eukaryota</taxon>
        <taxon>Fungi</taxon>
        <taxon>Dikarya</taxon>
        <taxon>Basidiomycota</taxon>
        <taxon>Agaricomycotina</taxon>
        <taxon>Tremellomycetes</taxon>
        <taxon>Tremellales</taxon>
        <taxon>Cryptococcaceae</taxon>
        <taxon>Kwoniella</taxon>
    </lineage>
</organism>
<dbReference type="Proteomes" id="UP000092583">
    <property type="component" value="Unassembled WGS sequence"/>
</dbReference>
<reference evidence="2" key="2">
    <citation type="submission" date="2013-12" db="EMBL/GenBank/DDBJ databases">
        <title>Evolution of pathogenesis and genome organization in the Tremellales.</title>
        <authorList>
            <person name="Cuomo C."/>
            <person name="Litvintseva A."/>
            <person name="Heitman J."/>
            <person name="Chen Y."/>
            <person name="Sun S."/>
            <person name="Springer D."/>
            <person name="Dromer F."/>
            <person name="Young S."/>
            <person name="Zeng Q."/>
            <person name="Chapman S."/>
            <person name="Gujja S."/>
            <person name="Saif S."/>
            <person name="Birren B."/>
        </authorList>
    </citation>
    <scope>NUCLEOTIDE SEQUENCE [LARGE SCALE GENOMIC DNA]</scope>
    <source>
        <strain evidence="2">CBS 10435</strain>
    </source>
</reference>
<name>A0A1B9IER6_9TREE</name>
<accession>A0A1B9IER6</accession>
<dbReference type="EMBL" id="KV700096">
    <property type="protein sequence ID" value="OCF54033.1"/>
    <property type="molecule type" value="Genomic_DNA"/>
</dbReference>
<dbReference type="AlphaFoldDB" id="A0A1B9IER6"/>
<protein>
    <submittedName>
        <fullName evidence="1">Uncharacterized protein</fullName>
    </submittedName>
</protein>